<keyword evidence="3" id="KW-1185">Reference proteome</keyword>
<dbReference type="Proteomes" id="UP001525890">
    <property type="component" value="Unassembled WGS sequence"/>
</dbReference>
<comment type="caution">
    <text evidence="2">The sequence shown here is derived from an EMBL/GenBank/DDBJ whole genome shotgun (WGS) entry which is preliminary data.</text>
</comment>
<evidence type="ECO:0000256" key="1">
    <source>
        <dbReference type="SAM" id="MobiDB-lite"/>
    </source>
</evidence>
<proteinExistence type="predicted"/>
<dbReference type="RefSeq" id="WP_368008010.1">
    <property type="nucleotide sequence ID" value="NZ_JAMXFF010000032.1"/>
</dbReference>
<dbReference type="EMBL" id="JAMXFF010000032">
    <property type="protein sequence ID" value="MCT7968499.1"/>
    <property type="molecule type" value="Genomic_DNA"/>
</dbReference>
<evidence type="ECO:0000313" key="3">
    <source>
        <dbReference type="Proteomes" id="UP001525890"/>
    </source>
</evidence>
<sequence length="65" mass="6773">MPGKQSTGPKSAPPLRNGETRGDRLPQPPTLTRCNHSIQLAMGSIGTGWGESKASGIGQSTPYPL</sequence>
<reference evidence="2 3" key="1">
    <citation type="journal article" date="2022" name="Front. Microbiol.">
        <title>High genomic differentiation and limited gene flow indicate recent cryptic speciation within the genus Laspinema (cyanobacteria).</title>
        <authorList>
            <person name="Stanojkovic A."/>
            <person name="Skoupy S."/>
            <person name="Skaloud P."/>
            <person name="Dvorak P."/>
        </authorList>
    </citation>
    <scope>NUCLEOTIDE SEQUENCE [LARGE SCALE GENOMIC DNA]</scope>
    <source>
        <strain evidence="2 3">D2a</strain>
    </source>
</reference>
<accession>A0ABT2MUU9</accession>
<feature type="region of interest" description="Disordered" evidence="1">
    <location>
        <begin position="45"/>
        <end position="65"/>
    </location>
</feature>
<name>A0ABT2MUU9_9CYAN</name>
<feature type="region of interest" description="Disordered" evidence="1">
    <location>
        <begin position="1"/>
        <end position="32"/>
    </location>
</feature>
<gene>
    <name evidence="2" type="ORF">NG799_19510</name>
</gene>
<organism evidence="2 3">
    <name type="scientific">Laspinema palackyanum D2a</name>
    <dbReference type="NCBI Taxonomy" id="2953684"/>
    <lineage>
        <taxon>Bacteria</taxon>
        <taxon>Bacillati</taxon>
        <taxon>Cyanobacteriota</taxon>
        <taxon>Cyanophyceae</taxon>
        <taxon>Oscillatoriophycideae</taxon>
        <taxon>Oscillatoriales</taxon>
        <taxon>Laspinemataceae</taxon>
        <taxon>Laspinema</taxon>
        <taxon>Laspinema palackyanum</taxon>
    </lineage>
</organism>
<protein>
    <submittedName>
        <fullName evidence="2">Uncharacterized protein</fullName>
    </submittedName>
</protein>
<evidence type="ECO:0000313" key="2">
    <source>
        <dbReference type="EMBL" id="MCT7968499.1"/>
    </source>
</evidence>